<protein>
    <submittedName>
        <fullName evidence="2">Uncharacterized protein</fullName>
    </submittedName>
</protein>
<gene>
    <name evidence="2" type="ORF">GAB14E_2312</name>
</gene>
<accession>A0A099KV71</accession>
<dbReference type="AlphaFoldDB" id="A0A099KV71"/>
<proteinExistence type="predicted"/>
<feature type="signal peptide" evidence="1">
    <location>
        <begin position="1"/>
        <end position="20"/>
    </location>
</feature>
<organism evidence="2 3">
    <name type="scientific">Colwellia psychrerythraea</name>
    <name type="common">Vibrio psychroerythus</name>
    <dbReference type="NCBI Taxonomy" id="28229"/>
    <lineage>
        <taxon>Bacteria</taxon>
        <taxon>Pseudomonadati</taxon>
        <taxon>Pseudomonadota</taxon>
        <taxon>Gammaproteobacteria</taxon>
        <taxon>Alteromonadales</taxon>
        <taxon>Colwelliaceae</taxon>
        <taxon>Colwellia</taxon>
    </lineage>
</organism>
<comment type="caution">
    <text evidence="2">The sequence shown here is derived from an EMBL/GenBank/DDBJ whole genome shotgun (WGS) entry which is preliminary data.</text>
</comment>
<evidence type="ECO:0000313" key="3">
    <source>
        <dbReference type="Proteomes" id="UP000029868"/>
    </source>
</evidence>
<keyword evidence="1" id="KW-0732">Signal</keyword>
<sequence>MRSWKFVLLIFVFLSVNSFADVHIAGIWKHSQKPAWFDITFESGEGSLSVKRHDNNVKAVGLNVIKSIKPNVKQSSQWLGQMYSAAEDGYVAVKLILINASTIVVFESSDVKNSNEILRITKE</sequence>
<dbReference type="PATRIC" id="fig|28229.3.peg.1932"/>
<feature type="chain" id="PRO_5001957371" evidence="1">
    <location>
        <begin position="21"/>
        <end position="123"/>
    </location>
</feature>
<dbReference type="Proteomes" id="UP000029868">
    <property type="component" value="Unassembled WGS sequence"/>
</dbReference>
<dbReference type="OrthoDB" id="114026at2"/>
<evidence type="ECO:0000256" key="1">
    <source>
        <dbReference type="SAM" id="SignalP"/>
    </source>
</evidence>
<name>A0A099KV71_COLPS</name>
<reference evidence="2 3" key="1">
    <citation type="submission" date="2014-08" db="EMBL/GenBank/DDBJ databases">
        <title>Genomic and Phenotypic Diversity of Colwellia psychrerythraea strains from Disparate Marine Basins.</title>
        <authorList>
            <person name="Techtmann S.M."/>
            <person name="Stelling S.C."/>
            <person name="Utturkar S.M."/>
            <person name="Alshibli N."/>
            <person name="Harris A."/>
            <person name="Brown S.D."/>
            <person name="Hazen T.C."/>
        </authorList>
    </citation>
    <scope>NUCLEOTIDE SEQUENCE [LARGE SCALE GENOMIC DNA]</scope>
    <source>
        <strain evidence="2 3">GAB14E</strain>
    </source>
</reference>
<dbReference type="RefSeq" id="WP_033082001.1">
    <property type="nucleotide sequence ID" value="NZ_JQEC01000021.1"/>
</dbReference>
<dbReference type="EMBL" id="JQEC01000021">
    <property type="protein sequence ID" value="KGJ93757.1"/>
    <property type="molecule type" value="Genomic_DNA"/>
</dbReference>
<evidence type="ECO:0000313" key="2">
    <source>
        <dbReference type="EMBL" id="KGJ93757.1"/>
    </source>
</evidence>